<dbReference type="RefSeq" id="WP_172192705.1">
    <property type="nucleotide sequence ID" value="NZ_CAWPPK010000096.1"/>
</dbReference>
<dbReference type="Proteomes" id="UP000702425">
    <property type="component" value="Unassembled WGS sequence"/>
</dbReference>
<gene>
    <name evidence="1" type="ORF">E5S67_05941</name>
</gene>
<name>A0ABX2D681_9CYAN</name>
<dbReference type="EMBL" id="SRRZ01000185">
    <property type="protein sequence ID" value="NQE38157.1"/>
    <property type="molecule type" value="Genomic_DNA"/>
</dbReference>
<evidence type="ECO:0000313" key="2">
    <source>
        <dbReference type="Proteomes" id="UP000702425"/>
    </source>
</evidence>
<evidence type="ECO:0000313" key="1">
    <source>
        <dbReference type="EMBL" id="NQE38157.1"/>
    </source>
</evidence>
<accession>A0ABX2D681</accession>
<proteinExistence type="predicted"/>
<keyword evidence="2" id="KW-1185">Reference proteome</keyword>
<protein>
    <submittedName>
        <fullName evidence="1">Uncharacterized protein</fullName>
    </submittedName>
</protein>
<comment type="caution">
    <text evidence="1">The sequence shown here is derived from an EMBL/GenBank/DDBJ whole genome shotgun (WGS) entry which is preliminary data.</text>
</comment>
<reference evidence="1 2" key="1">
    <citation type="journal article" date="2020" name="Sci. Rep.">
        <title>A novel cyanobacterial geosmin producer, revising GeoA distribution and dispersion patterns in Bacteria.</title>
        <authorList>
            <person name="Churro C."/>
            <person name="Semedo-Aguiar A.P."/>
            <person name="Silva A.D."/>
            <person name="Pereira-Leal J.B."/>
            <person name="Leite R.B."/>
        </authorList>
    </citation>
    <scope>NUCLEOTIDE SEQUENCE [LARGE SCALE GENOMIC DNA]</scope>
    <source>
        <strain evidence="1 2">IPMA8</strain>
    </source>
</reference>
<sequence length="70" mass="8293">MSNFSGVAELLVVEFFLRLTILRLFHRWFPRLVKPFVFDLVLDTDLSYSQVLSLSQEWIQKVKRSMAENS</sequence>
<organism evidence="1 2">
    <name type="scientific">Microcoleus asticus IPMA8</name>
    <dbReference type="NCBI Taxonomy" id="2563858"/>
    <lineage>
        <taxon>Bacteria</taxon>
        <taxon>Bacillati</taxon>
        <taxon>Cyanobacteriota</taxon>
        <taxon>Cyanophyceae</taxon>
        <taxon>Oscillatoriophycideae</taxon>
        <taxon>Oscillatoriales</taxon>
        <taxon>Microcoleaceae</taxon>
        <taxon>Microcoleus</taxon>
        <taxon>Microcoleus asticus</taxon>
    </lineage>
</organism>